<dbReference type="InterPro" id="IPR011989">
    <property type="entry name" value="ARM-like"/>
</dbReference>
<proteinExistence type="predicted"/>
<dbReference type="Gene3D" id="1.25.10.10">
    <property type="entry name" value="Leucine-rich Repeat Variant"/>
    <property type="match status" value="1"/>
</dbReference>
<comment type="caution">
    <text evidence="1">The sequence shown here is derived from an EMBL/GenBank/DDBJ whole genome shotgun (WGS) entry which is preliminary data.</text>
</comment>
<dbReference type="RefSeq" id="XP_068365240.1">
    <property type="nucleotide sequence ID" value="XM_068491483.1"/>
</dbReference>
<dbReference type="VEuPathDB" id="TrichDB:TRFO_03727"/>
<evidence type="ECO:0000313" key="1">
    <source>
        <dbReference type="EMBL" id="OHT12104.1"/>
    </source>
</evidence>
<dbReference type="GeneID" id="94826187"/>
<protein>
    <submittedName>
        <fullName evidence="1">Uncharacterized protein</fullName>
    </submittedName>
</protein>
<dbReference type="EMBL" id="MLAK01000571">
    <property type="protein sequence ID" value="OHT12104.1"/>
    <property type="molecule type" value="Genomic_DNA"/>
</dbReference>
<dbReference type="Proteomes" id="UP000179807">
    <property type="component" value="Unassembled WGS sequence"/>
</dbReference>
<sequence>MSQCMFLNVRRDHRFSANIDQDIHDQLSRENEYHFINHNTISYFEDICQNILHSNDVNCQIENMYCLQSFTQKYYKSLSPNLTEDFLTSIAYLINSDIKLSCIIYDYFSSIIQLNPAEFFEKFQNINFLMWTIEKINNDLNSQLYHRILIFLCTIISNYSQSISYFSKLDLIKNLLLMNQDEYIEQHLMIYASVLEVECIDTRLYLNILPTILDFLKISRITIVANALLCLQNVLQANRIEGDSKFDVWKTIIFDKRLSFLLQTFNNYIISYTIFCYSLICSYGDEPIMMLLEEKEIYSQIFSNLFIHNLSNEVHGSILDLLISMLTFGSSSCFDSIFNLIIELNIPKQFEGWSFNNKEKVIGVVIKLYNNSNRQQIREIMKWNMNDTFFQIIINDEDMTNYFFESLQNILNRFPDENEITEKIFHFLEENQDN</sequence>
<name>A0A1J4KMF0_9EUKA</name>
<dbReference type="InterPro" id="IPR016024">
    <property type="entry name" value="ARM-type_fold"/>
</dbReference>
<accession>A0A1J4KMF0</accession>
<reference evidence="1" key="1">
    <citation type="submission" date="2016-10" db="EMBL/GenBank/DDBJ databases">
        <authorList>
            <person name="Benchimol M."/>
            <person name="Almeida L.G."/>
            <person name="Vasconcelos A.T."/>
            <person name="Perreira-Neves A."/>
            <person name="Rosa I.A."/>
            <person name="Tasca T."/>
            <person name="Bogo M.R."/>
            <person name="de Souza W."/>
        </authorList>
    </citation>
    <scope>NUCLEOTIDE SEQUENCE [LARGE SCALE GENOMIC DNA]</scope>
    <source>
        <strain evidence="1">K</strain>
    </source>
</reference>
<dbReference type="AlphaFoldDB" id="A0A1J4KMF0"/>
<dbReference type="SUPFAM" id="SSF48371">
    <property type="entry name" value="ARM repeat"/>
    <property type="match status" value="1"/>
</dbReference>
<gene>
    <name evidence="1" type="ORF">TRFO_03727</name>
</gene>
<organism evidence="1 2">
    <name type="scientific">Tritrichomonas foetus</name>
    <dbReference type="NCBI Taxonomy" id="1144522"/>
    <lineage>
        <taxon>Eukaryota</taxon>
        <taxon>Metamonada</taxon>
        <taxon>Parabasalia</taxon>
        <taxon>Tritrichomonadida</taxon>
        <taxon>Tritrichomonadidae</taxon>
        <taxon>Tritrichomonas</taxon>
    </lineage>
</organism>
<evidence type="ECO:0000313" key="2">
    <source>
        <dbReference type="Proteomes" id="UP000179807"/>
    </source>
</evidence>
<keyword evidence="2" id="KW-1185">Reference proteome</keyword>